<feature type="binding site" evidence="10">
    <location>
        <position position="120"/>
    </location>
    <ligand>
        <name>substrate</name>
    </ligand>
</feature>
<keyword evidence="5 10" id="KW-0479">Metal-binding</keyword>
<evidence type="ECO:0000256" key="10">
    <source>
        <dbReference type="HAMAP-Rule" id="MF_00575"/>
    </source>
</evidence>
<dbReference type="PANTHER" id="PTHR34990:SF1">
    <property type="entry name" value="UDP-2,3-DIACYLGLUCOSAMINE HYDROLASE"/>
    <property type="match status" value="1"/>
</dbReference>
<evidence type="ECO:0000256" key="2">
    <source>
        <dbReference type="ARBA" id="ARBA00022516"/>
    </source>
</evidence>
<keyword evidence="8 10" id="KW-0472">Membrane</keyword>
<comment type="similarity">
    <text evidence="10">Belongs to the LpxH family.</text>
</comment>
<dbReference type="Gene3D" id="3.60.21.10">
    <property type="match status" value="1"/>
</dbReference>
<dbReference type="InterPro" id="IPR029052">
    <property type="entry name" value="Metallo-depent_PP-like"/>
</dbReference>
<dbReference type="Proteomes" id="UP000294364">
    <property type="component" value="Chromosome"/>
</dbReference>
<feature type="binding site" evidence="10">
    <location>
        <position position="162"/>
    </location>
    <ligand>
        <name>substrate</name>
    </ligand>
</feature>
<dbReference type="GO" id="GO:0008758">
    <property type="term" value="F:UDP-2,3-diacylglucosamine hydrolase activity"/>
    <property type="evidence" value="ECO:0007669"/>
    <property type="project" value="UniProtKB-UniRule"/>
</dbReference>
<keyword evidence="2 10" id="KW-0444">Lipid biosynthesis</keyword>
<keyword evidence="3 10" id="KW-0997">Cell inner membrane</keyword>
<keyword evidence="1 10" id="KW-1003">Cell membrane</keyword>
<evidence type="ECO:0000256" key="1">
    <source>
        <dbReference type="ARBA" id="ARBA00022475"/>
    </source>
</evidence>
<comment type="cofactor">
    <cofactor evidence="10">
        <name>Mn(2+)</name>
        <dbReference type="ChEBI" id="CHEBI:29035"/>
    </cofactor>
    <text evidence="10">Binds 2 Mn(2+) ions per subunit in a binuclear metal center.</text>
</comment>
<feature type="binding site" evidence="10">
    <location>
        <position position="42"/>
    </location>
    <ligand>
        <name>Mn(2+)</name>
        <dbReference type="ChEBI" id="CHEBI:29035"/>
        <label>2</label>
    </ligand>
</feature>
<dbReference type="GO" id="GO:0009245">
    <property type="term" value="P:lipid A biosynthetic process"/>
    <property type="evidence" value="ECO:0007669"/>
    <property type="project" value="UniProtKB-UniRule"/>
</dbReference>
<keyword evidence="9 10" id="KW-0464">Manganese</keyword>
<evidence type="ECO:0000256" key="5">
    <source>
        <dbReference type="ARBA" id="ARBA00022723"/>
    </source>
</evidence>
<dbReference type="HAMAP" id="MF_00575">
    <property type="entry name" value="LpxH"/>
    <property type="match status" value="1"/>
</dbReference>
<dbReference type="InterPro" id="IPR004843">
    <property type="entry name" value="Calcineurin-like_PHP"/>
</dbReference>
<dbReference type="AlphaFoldDB" id="A0A451CZB8"/>
<dbReference type="NCBIfam" id="TIGR01854">
    <property type="entry name" value="lipid_A_lpxH"/>
    <property type="match status" value="1"/>
</dbReference>
<feature type="binding site" evidence="10">
    <location>
        <position position="112"/>
    </location>
    <ligand>
        <name>Mn(2+)</name>
        <dbReference type="ChEBI" id="CHEBI:29035"/>
        <label>2</label>
    </ligand>
</feature>
<dbReference type="CDD" id="cd07398">
    <property type="entry name" value="MPP_YbbF-LpxH"/>
    <property type="match status" value="1"/>
</dbReference>
<dbReference type="EMBL" id="LR217698">
    <property type="protein sequence ID" value="VFP78700.1"/>
    <property type="molecule type" value="Genomic_DNA"/>
</dbReference>
<accession>A0A451CZB8</accession>
<dbReference type="PANTHER" id="PTHR34990">
    <property type="entry name" value="UDP-2,3-DIACYLGLUCOSAMINE HYDROLASE-RELATED"/>
    <property type="match status" value="1"/>
</dbReference>
<evidence type="ECO:0000256" key="8">
    <source>
        <dbReference type="ARBA" id="ARBA00023136"/>
    </source>
</evidence>
<dbReference type="GO" id="GO:0030145">
    <property type="term" value="F:manganese ion binding"/>
    <property type="evidence" value="ECO:0007669"/>
    <property type="project" value="UniProtKB-UniRule"/>
</dbReference>
<feature type="binding site" evidence="10">
    <location>
        <position position="165"/>
    </location>
    <ligand>
        <name>substrate</name>
    </ligand>
</feature>
<feature type="binding site" evidence="10">
    <location>
        <position position="42"/>
    </location>
    <ligand>
        <name>Mn(2+)</name>
        <dbReference type="ChEBI" id="CHEBI:29035"/>
        <label>1</label>
    </ligand>
</feature>
<evidence type="ECO:0000259" key="11">
    <source>
        <dbReference type="Pfam" id="PF00149"/>
    </source>
</evidence>
<feature type="binding site" evidence="10">
    <location>
        <position position="77"/>
    </location>
    <ligand>
        <name>Mn(2+)</name>
        <dbReference type="ChEBI" id="CHEBI:29035"/>
        <label>2</label>
    </ligand>
</feature>
<dbReference type="InterPro" id="IPR010138">
    <property type="entry name" value="UDP-diacylglucosamine_Hdrlase"/>
</dbReference>
<evidence type="ECO:0000256" key="3">
    <source>
        <dbReference type="ARBA" id="ARBA00022519"/>
    </source>
</evidence>
<dbReference type="OrthoDB" id="9783283at2"/>
<evidence type="ECO:0000256" key="9">
    <source>
        <dbReference type="ARBA" id="ARBA00023211"/>
    </source>
</evidence>
<dbReference type="GO" id="GO:0019897">
    <property type="term" value="C:extrinsic component of plasma membrane"/>
    <property type="evidence" value="ECO:0007669"/>
    <property type="project" value="UniProtKB-UniRule"/>
</dbReference>
<organism evidence="12 13">
    <name type="scientific">Candidatus Erwinia haradaeae</name>
    <dbReference type="NCBI Taxonomy" id="1922217"/>
    <lineage>
        <taxon>Bacteria</taxon>
        <taxon>Pseudomonadati</taxon>
        <taxon>Pseudomonadota</taxon>
        <taxon>Gammaproteobacteria</taxon>
        <taxon>Enterobacterales</taxon>
        <taxon>Erwiniaceae</taxon>
        <taxon>Erwinia</taxon>
    </lineage>
</organism>
<evidence type="ECO:0000313" key="13">
    <source>
        <dbReference type="Proteomes" id="UP000294364"/>
    </source>
</evidence>
<protein>
    <recommendedName>
        <fullName evidence="10">UDP-2,3-diacylglucosamine hydrolase</fullName>
        <ecNumber evidence="10">3.6.1.54</ecNumber>
    </recommendedName>
    <alternativeName>
        <fullName evidence="10">UDP-2,3-diacylglucosamine diphosphatase</fullName>
    </alternativeName>
</protein>
<dbReference type="UniPathway" id="UPA00359">
    <property type="reaction ID" value="UER00480"/>
</dbReference>
<evidence type="ECO:0000256" key="6">
    <source>
        <dbReference type="ARBA" id="ARBA00022801"/>
    </source>
</evidence>
<feature type="binding site" evidence="10">
    <location>
        <begin position="77"/>
        <end position="78"/>
    </location>
    <ligand>
        <name>substrate</name>
    </ligand>
</feature>
<comment type="function">
    <text evidence="10">Hydrolyzes the pyrophosphate bond of UDP-2,3-diacylglucosamine to yield 2,3-diacylglucosamine 1-phosphate (lipid X) and UMP by catalyzing the attack of water at the alpha-P atom. Involved in the biosynthesis of lipid A, a phosphorylated glycolipid that anchors the lipopolysaccharide to the outer membrane of the cell.</text>
</comment>
<keyword evidence="6 10" id="KW-0378">Hydrolase</keyword>
<sequence length="238" mass="27589">MSKTLFIADLHLCNEKPEITSGFLNFLYSEAKNADALYILGDLFESWIGDDDPNPLHTTIANVLCQLTIPCNFLHGNRDLLLGKHFARISRINLMPEEQVLELYGRRILIMHGDTLCTRDIFYLRYRKIIKKRWFQNLFLSLPIHIRQKIALKVRTISKNENAHKDVEIFDVNPKLVIDLMFHYNVRVLIHGHTHRPAVHKVSVHGQSVQRLVLGDWNKNGSAITVSRNDIQFISFPL</sequence>
<feature type="binding site" evidence="10">
    <location>
        <position position="9"/>
    </location>
    <ligand>
        <name>Mn(2+)</name>
        <dbReference type="ChEBI" id="CHEBI:29035"/>
        <label>1</label>
    </ligand>
</feature>
<feature type="binding site" evidence="10">
    <location>
        <position position="193"/>
    </location>
    <ligand>
        <name>Mn(2+)</name>
        <dbReference type="ChEBI" id="CHEBI:29035"/>
        <label>2</label>
    </ligand>
</feature>
<name>A0A451CZB8_9GAMM</name>
<comment type="catalytic activity">
    <reaction evidence="10">
        <text>UDP-2-N,3-O-bis[(3R)-3-hydroxytetradecanoyl]-alpha-D-glucosamine + H2O = 2-N,3-O-bis[(3R)-3-hydroxytetradecanoyl]-alpha-D-glucosaminyl 1-phosphate + UMP + 2 H(+)</text>
        <dbReference type="Rhea" id="RHEA:25213"/>
        <dbReference type="ChEBI" id="CHEBI:15377"/>
        <dbReference type="ChEBI" id="CHEBI:15378"/>
        <dbReference type="ChEBI" id="CHEBI:57865"/>
        <dbReference type="ChEBI" id="CHEBI:57957"/>
        <dbReference type="ChEBI" id="CHEBI:78847"/>
        <dbReference type="EC" id="3.6.1.54"/>
    </reaction>
</comment>
<dbReference type="InterPro" id="IPR043461">
    <property type="entry name" value="LpxH-like"/>
</dbReference>
<dbReference type="SUPFAM" id="SSF56300">
    <property type="entry name" value="Metallo-dependent phosphatases"/>
    <property type="match status" value="1"/>
</dbReference>
<keyword evidence="7 10" id="KW-0443">Lipid metabolism</keyword>
<evidence type="ECO:0000256" key="4">
    <source>
        <dbReference type="ARBA" id="ARBA00022556"/>
    </source>
</evidence>
<dbReference type="NCBIfam" id="NF003743">
    <property type="entry name" value="PRK05340.1"/>
    <property type="match status" value="1"/>
</dbReference>
<comment type="subcellular location">
    <subcellularLocation>
        <location evidence="10">Cell inner membrane</location>
        <topology evidence="10">Peripheral membrane protein</topology>
        <orientation evidence="10">Cytoplasmic side</orientation>
    </subcellularLocation>
</comment>
<dbReference type="EC" id="3.6.1.54" evidence="10"/>
<evidence type="ECO:0000313" key="12">
    <source>
        <dbReference type="EMBL" id="VFP78700.1"/>
    </source>
</evidence>
<feature type="binding site" evidence="10">
    <location>
        <position position="158"/>
    </location>
    <ligand>
        <name>substrate</name>
    </ligand>
</feature>
<comment type="pathway">
    <text evidence="10">Glycolipid biosynthesis; lipid IV(A) biosynthesis; lipid IV(A) from (3R)-3-hydroxytetradecanoyl-[acyl-carrier-protein] and UDP-N-acetyl-alpha-D-glucosamine: step 4/6.</text>
</comment>
<feature type="domain" description="Calcineurin-like phosphoesterase" evidence="11">
    <location>
        <begin position="3"/>
        <end position="197"/>
    </location>
</feature>
<reference evidence="12 13" key="1">
    <citation type="submission" date="2019-02" db="EMBL/GenBank/DDBJ databases">
        <authorList>
            <person name="Manzano-Marin A."/>
            <person name="Manzano-Marin A."/>
        </authorList>
    </citation>
    <scope>NUCLEOTIDE SEQUENCE [LARGE SCALE GENOMIC DNA]</scope>
    <source>
        <strain evidence="12 13">ErCicurtihirsuta</strain>
    </source>
</reference>
<feature type="binding site" evidence="10">
    <location>
        <position position="11"/>
    </location>
    <ligand>
        <name>Mn(2+)</name>
        <dbReference type="ChEBI" id="CHEBI:29035"/>
        <label>1</label>
    </ligand>
</feature>
<evidence type="ECO:0000256" key="7">
    <source>
        <dbReference type="ARBA" id="ARBA00023098"/>
    </source>
</evidence>
<dbReference type="RefSeq" id="WP_157992010.1">
    <property type="nucleotide sequence ID" value="NZ_LR217698.1"/>
</dbReference>
<gene>
    <name evidence="10 12" type="primary">lpxH</name>
    <name evidence="12" type="ORF">ERCICURT3053_332</name>
</gene>
<keyword evidence="4 10" id="KW-0441">Lipid A biosynthesis</keyword>
<feature type="binding site" evidence="10">
    <location>
        <position position="195"/>
    </location>
    <ligand>
        <name>Mn(2+)</name>
        <dbReference type="ChEBI" id="CHEBI:29035"/>
        <label>1</label>
    </ligand>
</feature>
<proteinExistence type="inferred from homology"/>
<dbReference type="GO" id="GO:0005737">
    <property type="term" value="C:cytoplasm"/>
    <property type="evidence" value="ECO:0007669"/>
    <property type="project" value="InterPro"/>
</dbReference>
<feature type="binding site" evidence="10">
    <location>
        <position position="193"/>
    </location>
    <ligand>
        <name>substrate</name>
    </ligand>
</feature>
<dbReference type="Pfam" id="PF00149">
    <property type="entry name" value="Metallophos"/>
    <property type="match status" value="1"/>
</dbReference>